<dbReference type="NCBIfam" id="TIGR00231">
    <property type="entry name" value="small_GTP"/>
    <property type="match status" value="1"/>
</dbReference>
<protein>
    <submittedName>
        <fullName evidence="3">Ras-related protein RABF1</fullName>
    </submittedName>
</protein>
<dbReference type="InterPro" id="IPR027417">
    <property type="entry name" value="P-loop_NTPase"/>
</dbReference>
<dbReference type="CDD" id="cd00154">
    <property type="entry name" value="Rab"/>
    <property type="match status" value="1"/>
</dbReference>
<name>A0A5N5SSD8_9CRUS</name>
<dbReference type="Proteomes" id="UP000326759">
    <property type="component" value="Unassembled WGS sequence"/>
</dbReference>
<dbReference type="GO" id="GO:0005525">
    <property type="term" value="F:GTP binding"/>
    <property type="evidence" value="ECO:0007669"/>
    <property type="project" value="InterPro"/>
</dbReference>
<gene>
    <name evidence="3" type="primary">RABF1</name>
    <name evidence="3" type="ORF">Anas_03899</name>
</gene>
<accession>A0A5N5SSD8</accession>
<dbReference type="SMART" id="SM00174">
    <property type="entry name" value="RHO"/>
    <property type="match status" value="1"/>
</dbReference>
<keyword evidence="2" id="KW-0547">Nucleotide-binding</keyword>
<dbReference type="PROSITE" id="PS51421">
    <property type="entry name" value="RAS"/>
    <property type="match status" value="1"/>
</dbReference>
<dbReference type="GO" id="GO:0003924">
    <property type="term" value="F:GTPase activity"/>
    <property type="evidence" value="ECO:0007669"/>
    <property type="project" value="InterPro"/>
</dbReference>
<comment type="caution">
    <text evidence="3">The sequence shown here is derived from an EMBL/GenBank/DDBJ whole genome shotgun (WGS) entry which is preliminary data.</text>
</comment>
<dbReference type="InterPro" id="IPR001806">
    <property type="entry name" value="Small_GTPase"/>
</dbReference>
<evidence type="ECO:0000313" key="4">
    <source>
        <dbReference type="Proteomes" id="UP000326759"/>
    </source>
</evidence>
<dbReference type="PROSITE" id="PS51420">
    <property type="entry name" value="RHO"/>
    <property type="match status" value="1"/>
</dbReference>
<dbReference type="InterPro" id="IPR005225">
    <property type="entry name" value="Small_GTP-bd"/>
</dbReference>
<dbReference type="Gene3D" id="3.40.50.300">
    <property type="entry name" value="P-loop containing nucleotide triphosphate hydrolases"/>
    <property type="match status" value="1"/>
</dbReference>
<evidence type="ECO:0000256" key="1">
    <source>
        <dbReference type="ARBA" id="ARBA00006270"/>
    </source>
</evidence>
<organism evidence="3 4">
    <name type="scientific">Armadillidium nasatum</name>
    <dbReference type="NCBI Taxonomy" id="96803"/>
    <lineage>
        <taxon>Eukaryota</taxon>
        <taxon>Metazoa</taxon>
        <taxon>Ecdysozoa</taxon>
        <taxon>Arthropoda</taxon>
        <taxon>Crustacea</taxon>
        <taxon>Multicrustacea</taxon>
        <taxon>Malacostraca</taxon>
        <taxon>Eumalacostraca</taxon>
        <taxon>Peracarida</taxon>
        <taxon>Isopoda</taxon>
        <taxon>Oniscidea</taxon>
        <taxon>Crinocheta</taxon>
        <taxon>Armadillidiidae</taxon>
        <taxon>Armadillidium</taxon>
    </lineage>
</organism>
<dbReference type="SMART" id="SM00173">
    <property type="entry name" value="RAS"/>
    <property type="match status" value="1"/>
</dbReference>
<dbReference type="PROSITE" id="PS51419">
    <property type="entry name" value="RAB"/>
    <property type="match status" value="1"/>
</dbReference>
<keyword evidence="4" id="KW-1185">Reference proteome</keyword>
<dbReference type="OrthoDB" id="9879408at2759"/>
<dbReference type="FunFam" id="3.40.50.300:FF:001447">
    <property type="entry name" value="Ras-related protein Rab-1B"/>
    <property type="match status" value="1"/>
</dbReference>
<comment type="similarity">
    <text evidence="1">Belongs to the small GTPase superfamily. Rab family.</text>
</comment>
<proteinExistence type="inferred from homology"/>
<dbReference type="Pfam" id="PF00071">
    <property type="entry name" value="Ras"/>
    <property type="match status" value="1"/>
</dbReference>
<dbReference type="SUPFAM" id="SSF52540">
    <property type="entry name" value="P-loop containing nucleoside triphosphate hydrolases"/>
    <property type="match status" value="1"/>
</dbReference>
<sequence length="186" mass="21354">MEDNERTNCIPRLETLYKFSRIPLLSQPMNMRISIVGSSCVGKSSLYLRFASQKFRDVHCITYLATQLVNITRVDGDVVRFEVWDNAGQPRFHNYIPHYYEMADGIIIVYDITSKKSFKFAKKLVHKVLEDTENVPVILVGNKIDLEHLRQVATEEGATLATKYGVNFMETSAKNNNNVKKLFESI</sequence>
<dbReference type="EMBL" id="SEYY01020706">
    <property type="protein sequence ID" value="KAB7497101.1"/>
    <property type="molecule type" value="Genomic_DNA"/>
</dbReference>
<dbReference type="PRINTS" id="PR00449">
    <property type="entry name" value="RASTRNSFRMNG"/>
</dbReference>
<evidence type="ECO:0000256" key="2">
    <source>
        <dbReference type="ARBA" id="ARBA00022741"/>
    </source>
</evidence>
<feature type="non-terminal residue" evidence="3">
    <location>
        <position position="186"/>
    </location>
</feature>
<dbReference type="SMART" id="SM00175">
    <property type="entry name" value="RAB"/>
    <property type="match status" value="1"/>
</dbReference>
<dbReference type="AlphaFoldDB" id="A0A5N5SSD8"/>
<evidence type="ECO:0000313" key="3">
    <source>
        <dbReference type="EMBL" id="KAB7497101.1"/>
    </source>
</evidence>
<dbReference type="PANTHER" id="PTHR47978">
    <property type="match status" value="1"/>
</dbReference>
<reference evidence="3 4" key="1">
    <citation type="journal article" date="2019" name="PLoS Biol.">
        <title>Sex chromosomes control vertical transmission of feminizing Wolbachia symbionts in an isopod.</title>
        <authorList>
            <person name="Becking T."/>
            <person name="Chebbi M.A."/>
            <person name="Giraud I."/>
            <person name="Moumen B."/>
            <person name="Laverre T."/>
            <person name="Caubet Y."/>
            <person name="Peccoud J."/>
            <person name="Gilbert C."/>
            <person name="Cordaux R."/>
        </authorList>
    </citation>
    <scope>NUCLEOTIDE SEQUENCE [LARGE SCALE GENOMIC DNA]</scope>
    <source>
        <strain evidence="3">ANa2</strain>
        <tissue evidence="3">Whole body excluding digestive tract and cuticle</tissue>
    </source>
</reference>